<keyword evidence="2" id="KW-1185">Reference proteome</keyword>
<proteinExistence type="predicted"/>
<evidence type="ECO:0000313" key="1">
    <source>
        <dbReference type="EMBL" id="PMD43615.1"/>
    </source>
</evidence>
<sequence length="83" mass="9288">MILGFRHHLSRPASRASVSSALGSLGVTSGKISAGDGVPHLPVFAKIHLLYPNGRCLIPRMEALLFFPLYYYYRLLYHDDADR</sequence>
<gene>
    <name evidence="1" type="ORF">L207DRAFT_510125</name>
</gene>
<name>A0A2J6RYN6_HYAVF</name>
<protein>
    <submittedName>
        <fullName evidence="1">Uncharacterized protein</fullName>
    </submittedName>
</protein>
<organism evidence="1 2">
    <name type="scientific">Hyaloscypha variabilis (strain UAMH 11265 / GT02V1 / F)</name>
    <name type="common">Meliniomyces variabilis</name>
    <dbReference type="NCBI Taxonomy" id="1149755"/>
    <lineage>
        <taxon>Eukaryota</taxon>
        <taxon>Fungi</taxon>
        <taxon>Dikarya</taxon>
        <taxon>Ascomycota</taxon>
        <taxon>Pezizomycotina</taxon>
        <taxon>Leotiomycetes</taxon>
        <taxon>Helotiales</taxon>
        <taxon>Hyaloscyphaceae</taxon>
        <taxon>Hyaloscypha</taxon>
        <taxon>Hyaloscypha variabilis</taxon>
    </lineage>
</organism>
<dbReference type="Proteomes" id="UP000235786">
    <property type="component" value="Unassembled WGS sequence"/>
</dbReference>
<evidence type="ECO:0000313" key="2">
    <source>
        <dbReference type="Proteomes" id="UP000235786"/>
    </source>
</evidence>
<reference evidence="1 2" key="1">
    <citation type="submission" date="2016-04" db="EMBL/GenBank/DDBJ databases">
        <title>A degradative enzymes factory behind the ericoid mycorrhizal symbiosis.</title>
        <authorList>
            <consortium name="DOE Joint Genome Institute"/>
            <person name="Martino E."/>
            <person name="Morin E."/>
            <person name="Grelet G."/>
            <person name="Kuo A."/>
            <person name="Kohler A."/>
            <person name="Daghino S."/>
            <person name="Barry K."/>
            <person name="Choi C."/>
            <person name="Cichocki N."/>
            <person name="Clum A."/>
            <person name="Copeland A."/>
            <person name="Hainaut M."/>
            <person name="Haridas S."/>
            <person name="Labutti K."/>
            <person name="Lindquist E."/>
            <person name="Lipzen A."/>
            <person name="Khouja H.-R."/>
            <person name="Murat C."/>
            <person name="Ohm R."/>
            <person name="Olson A."/>
            <person name="Spatafora J."/>
            <person name="Veneault-Fourrey C."/>
            <person name="Henrissat B."/>
            <person name="Grigoriev I."/>
            <person name="Martin F."/>
            <person name="Perotto S."/>
        </authorList>
    </citation>
    <scope>NUCLEOTIDE SEQUENCE [LARGE SCALE GENOMIC DNA]</scope>
    <source>
        <strain evidence="1 2">F</strain>
    </source>
</reference>
<dbReference type="EMBL" id="KZ613942">
    <property type="protein sequence ID" value="PMD43615.1"/>
    <property type="molecule type" value="Genomic_DNA"/>
</dbReference>
<dbReference type="AlphaFoldDB" id="A0A2J6RYN6"/>
<accession>A0A2J6RYN6</accession>